<evidence type="ECO:0000256" key="1">
    <source>
        <dbReference type="SAM" id="Phobius"/>
    </source>
</evidence>
<accession>A0ABY9WNC8</accession>
<reference evidence="2 3" key="1">
    <citation type="submission" date="2023-09" db="EMBL/GenBank/DDBJ databases">
        <title>Different Types of Thermotolerant Ring-Cleaving Dioxygenases derived from Aeribacillus composti HB-1 applied for multiple aromatic hydrocarbons removal.</title>
        <authorList>
            <person name="Cao L."/>
            <person name="Li M."/>
            <person name="Ma T."/>
        </authorList>
    </citation>
    <scope>NUCLEOTIDE SEQUENCE [LARGE SCALE GENOMIC DNA]</scope>
    <source>
        <strain evidence="2 3">HB-1</strain>
    </source>
</reference>
<keyword evidence="1" id="KW-1133">Transmembrane helix</keyword>
<feature type="transmembrane region" description="Helical" evidence="1">
    <location>
        <begin position="12"/>
        <end position="31"/>
    </location>
</feature>
<gene>
    <name evidence="2" type="ORF">RI196_09180</name>
</gene>
<feature type="transmembrane region" description="Helical" evidence="1">
    <location>
        <begin position="51"/>
        <end position="81"/>
    </location>
</feature>
<protein>
    <submittedName>
        <fullName evidence="2">AzlD domain-containing protein</fullName>
    </submittedName>
</protein>
<dbReference type="RefSeq" id="WP_311067302.1">
    <property type="nucleotide sequence ID" value="NZ_CP134501.1"/>
</dbReference>
<evidence type="ECO:0000313" key="2">
    <source>
        <dbReference type="EMBL" id="WNF34801.1"/>
    </source>
</evidence>
<dbReference type="Pfam" id="PF05437">
    <property type="entry name" value="AzlD"/>
    <property type="match status" value="1"/>
</dbReference>
<keyword evidence="3" id="KW-1185">Reference proteome</keyword>
<evidence type="ECO:0000313" key="3">
    <source>
        <dbReference type="Proteomes" id="UP001303701"/>
    </source>
</evidence>
<dbReference type="GeneID" id="301126142"/>
<organism evidence="2 3">
    <name type="scientific">Aeribacillus composti</name>
    <dbReference type="NCBI Taxonomy" id="1868734"/>
    <lineage>
        <taxon>Bacteria</taxon>
        <taxon>Bacillati</taxon>
        <taxon>Bacillota</taxon>
        <taxon>Bacilli</taxon>
        <taxon>Bacillales</taxon>
        <taxon>Bacillaceae</taxon>
        <taxon>Aeribacillus</taxon>
    </lineage>
</organism>
<dbReference type="EMBL" id="CP134501">
    <property type="protein sequence ID" value="WNF34801.1"/>
    <property type="molecule type" value="Genomic_DNA"/>
</dbReference>
<proteinExistence type="predicted"/>
<dbReference type="Proteomes" id="UP001303701">
    <property type="component" value="Chromosome"/>
</dbReference>
<keyword evidence="1" id="KW-0472">Membrane</keyword>
<sequence length="100" mass="11362">MPSLFLSRIKLPEWFLSWLSFVPVTVMAALLTQSLLFDDGQLSPMANKFELLAIIPTFLVALLFRSLLGAVLVGMISVSLFKMDFLNEILRGRFIKRLKD</sequence>
<name>A0ABY9WNC8_9BACI</name>
<keyword evidence="1" id="KW-0812">Transmembrane</keyword>
<dbReference type="InterPro" id="IPR008407">
    <property type="entry name" value="Brnchd-chn_aa_trnsp_AzlD"/>
</dbReference>